<dbReference type="Proteomes" id="UP001271007">
    <property type="component" value="Unassembled WGS sequence"/>
</dbReference>
<keyword evidence="3" id="KW-1185">Reference proteome</keyword>
<protein>
    <submittedName>
        <fullName evidence="2">Uncharacterized protein</fullName>
    </submittedName>
</protein>
<sequence length="165" mass="19370">MPDGTDAGSKGAKVAQLTHAVDPWVYMRIEQRINDASVEDTQDLIPIKDYVFRNPGRMIVRANREIEHKTAELGGMKCFYAQAFYTQEEFWSLYDKRWYDDVRVKYKASGMLSISEKVNVDLSSWTAPSDMTYRQWLYQTFKEQWPVKGIYGVLQVFLDREYLLN</sequence>
<evidence type="ECO:0000313" key="3">
    <source>
        <dbReference type="Proteomes" id="UP001271007"/>
    </source>
</evidence>
<dbReference type="GO" id="GO:0000246">
    <property type="term" value="F:Delta24(24-1) sterol reductase activity"/>
    <property type="evidence" value="ECO:0007669"/>
    <property type="project" value="TreeGrafter"/>
</dbReference>
<proteinExistence type="predicted"/>
<dbReference type="PANTHER" id="PTHR10801:SF0">
    <property type="entry name" value="DELTA(24)-STEROL REDUCTASE"/>
    <property type="match status" value="1"/>
</dbReference>
<dbReference type="GO" id="GO:0008202">
    <property type="term" value="P:steroid metabolic process"/>
    <property type="evidence" value="ECO:0007669"/>
    <property type="project" value="TreeGrafter"/>
</dbReference>
<evidence type="ECO:0000256" key="1">
    <source>
        <dbReference type="ARBA" id="ARBA00023002"/>
    </source>
</evidence>
<accession>A0AAJ0GGG3</accession>
<dbReference type="EMBL" id="JAWDJX010000004">
    <property type="protein sequence ID" value="KAK3057048.1"/>
    <property type="molecule type" value="Genomic_DNA"/>
</dbReference>
<dbReference type="PANTHER" id="PTHR10801">
    <property type="entry name" value="24-DEHYDROCHOLESTEROL REDUCTASE"/>
    <property type="match status" value="1"/>
</dbReference>
<comment type="caution">
    <text evidence="2">The sequence shown here is derived from an EMBL/GenBank/DDBJ whole genome shotgun (WGS) entry which is preliminary data.</text>
</comment>
<organism evidence="2 3">
    <name type="scientific">Extremus antarcticus</name>
    <dbReference type="NCBI Taxonomy" id="702011"/>
    <lineage>
        <taxon>Eukaryota</taxon>
        <taxon>Fungi</taxon>
        <taxon>Dikarya</taxon>
        <taxon>Ascomycota</taxon>
        <taxon>Pezizomycotina</taxon>
        <taxon>Dothideomycetes</taxon>
        <taxon>Dothideomycetidae</taxon>
        <taxon>Mycosphaerellales</taxon>
        <taxon>Extremaceae</taxon>
        <taxon>Extremus</taxon>
    </lineage>
</organism>
<dbReference type="GO" id="GO:0005737">
    <property type="term" value="C:cytoplasm"/>
    <property type="evidence" value="ECO:0007669"/>
    <property type="project" value="TreeGrafter"/>
</dbReference>
<keyword evidence="1" id="KW-0560">Oxidoreductase</keyword>
<name>A0AAJ0GGG3_9PEZI</name>
<dbReference type="GO" id="GO:0016020">
    <property type="term" value="C:membrane"/>
    <property type="evidence" value="ECO:0007669"/>
    <property type="project" value="TreeGrafter"/>
</dbReference>
<gene>
    <name evidence="2" type="ORF">LTR09_002086</name>
</gene>
<evidence type="ECO:0000313" key="2">
    <source>
        <dbReference type="EMBL" id="KAK3057048.1"/>
    </source>
</evidence>
<reference evidence="2" key="1">
    <citation type="submission" date="2023-04" db="EMBL/GenBank/DDBJ databases">
        <title>Black Yeasts Isolated from many extreme environments.</title>
        <authorList>
            <person name="Coleine C."/>
            <person name="Stajich J.E."/>
            <person name="Selbmann L."/>
        </authorList>
    </citation>
    <scope>NUCLEOTIDE SEQUENCE</scope>
    <source>
        <strain evidence="2">CCFEE 5312</strain>
    </source>
</reference>
<dbReference type="InterPro" id="IPR040165">
    <property type="entry name" value="Diminuto-like"/>
</dbReference>
<dbReference type="AlphaFoldDB" id="A0AAJ0GGG3"/>